<dbReference type="EMBL" id="UYJE01003929">
    <property type="protein sequence ID" value="VDI23481.1"/>
    <property type="molecule type" value="Genomic_DNA"/>
</dbReference>
<organism evidence="3 4">
    <name type="scientific">Mytilus galloprovincialis</name>
    <name type="common">Mediterranean mussel</name>
    <dbReference type="NCBI Taxonomy" id="29158"/>
    <lineage>
        <taxon>Eukaryota</taxon>
        <taxon>Metazoa</taxon>
        <taxon>Spiralia</taxon>
        <taxon>Lophotrochozoa</taxon>
        <taxon>Mollusca</taxon>
        <taxon>Bivalvia</taxon>
        <taxon>Autobranchia</taxon>
        <taxon>Pteriomorphia</taxon>
        <taxon>Mytilida</taxon>
        <taxon>Mytiloidea</taxon>
        <taxon>Mytilidae</taxon>
        <taxon>Mytilinae</taxon>
        <taxon>Mytilus</taxon>
    </lineage>
</organism>
<feature type="chain" id="PRO_5032530346" description="WSC domain-containing protein" evidence="1">
    <location>
        <begin position="23"/>
        <end position="241"/>
    </location>
</feature>
<evidence type="ECO:0000313" key="3">
    <source>
        <dbReference type="EMBL" id="VDI23481.1"/>
    </source>
</evidence>
<dbReference type="OrthoDB" id="6093339at2759"/>
<evidence type="ECO:0000313" key="4">
    <source>
        <dbReference type="Proteomes" id="UP000596742"/>
    </source>
</evidence>
<sequence>MNYINLLHFILFIMTWTRDASTDSLIAHSEKTTWLDSFESCKDGFGGSAIFEYCQPSTCKASNAIGKIANISSNKVEYWINGFVQRSPVVVYEGCYYIKSAAVSKIHSDRGRFNLSDNSVFSCSYKCPGLTEGDFIFLNNKECLCVPITSYETISGDPRISPAECDNVCPGSSTDICGGQRTTNFTLFSGYMYVKKTEAKQFKKSIGKTCGTNNTGKLIFDFCQKPRQGVCVDVNESGEVV</sequence>
<keyword evidence="4" id="KW-1185">Reference proteome</keyword>
<gene>
    <name evidence="3" type="ORF">MGAL_10B001431</name>
</gene>
<feature type="domain" description="WSC" evidence="2">
    <location>
        <begin position="89"/>
        <end position="194"/>
    </location>
</feature>
<keyword evidence="1" id="KW-0732">Signal</keyword>
<evidence type="ECO:0000259" key="2">
    <source>
        <dbReference type="PROSITE" id="PS51212"/>
    </source>
</evidence>
<dbReference type="InterPro" id="IPR002889">
    <property type="entry name" value="WSC_carb-bd"/>
</dbReference>
<evidence type="ECO:0000256" key="1">
    <source>
        <dbReference type="SAM" id="SignalP"/>
    </source>
</evidence>
<dbReference type="PROSITE" id="PS51212">
    <property type="entry name" value="WSC"/>
    <property type="match status" value="1"/>
</dbReference>
<comment type="caution">
    <text evidence="3">The sequence shown here is derived from an EMBL/GenBank/DDBJ whole genome shotgun (WGS) entry which is preliminary data.</text>
</comment>
<protein>
    <recommendedName>
        <fullName evidence="2">WSC domain-containing protein</fullName>
    </recommendedName>
</protein>
<proteinExistence type="predicted"/>
<dbReference type="Proteomes" id="UP000596742">
    <property type="component" value="Unassembled WGS sequence"/>
</dbReference>
<name>A0A8B6DS84_MYTGA</name>
<reference evidence="3" key="1">
    <citation type="submission" date="2018-11" db="EMBL/GenBank/DDBJ databases">
        <authorList>
            <person name="Alioto T."/>
            <person name="Alioto T."/>
        </authorList>
    </citation>
    <scope>NUCLEOTIDE SEQUENCE</scope>
</reference>
<accession>A0A8B6DS84</accession>
<dbReference type="AlphaFoldDB" id="A0A8B6DS84"/>
<feature type="signal peptide" evidence="1">
    <location>
        <begin position="1"/>
        <end position="22"/>
    </location>
</feature>